<reference evidence="2 3" key="1">
    <citation type="submission" date="2024-01" db="EMBL/GenBank/DDBJ databases">
        <title>The genomes of 5 underutilized Papilionoideae crops provide insights into root nodulation and disease resistanc.</title>
        <authorList>
            <person name="Yuan L."/>
        </authorList>
    </citation>
    <scope>NUCLEOTIDE SEQUENCE [LARGE SCALE GENOMIC DNA]</scope>
    <source>
        <strain evidence="2">ZHUSHIDOU_FW_LH</strain>
        <tissue evidence="2">Leaf</tissue>
    </source>
</reference>
<evidence type="ECO:0000256" key="1">
    <source>
        <dbReference type="SAM" id="MobiDB-lite"/>
    </source>
</evidence>
<evidence type="ECO:0000313" key="2">
    <source>
        <dbReference type="EMBL" id="KAK7280883.1"/>
    </source>
</evidence>
<accession>A0AAN9IHB0</accession>
<organism evidence="2 3">
    <name type="scientific">Crotalaria pallida</name>
    <name type="common">Smooth rattlebox</name>
    <name type="synonym">Crotalaria striata</name>
    <dbReference type="NCBI Taxonomy" id="3830"/>
    <lineage>
        <taxon>Eukaryota</taxon>
        <taxon>Viridiplantae</taxon>
        <taxon>Streptophyta</taxon>
        <taxon>Embryophyta</taxon>
        <taxon>Tracheophyta</taxon>
        <taxon>Spermatophyta</taxon>
        <taxon>Magnoliopsida</taxon>
        <taxon>eudicotyledons</taxon>
        <taxon>Gunneridae</taxon>
        <taxon>Pentapetalae</taxon>
        <taxon>rosids</taxon>
        <taxon>fabids</taxon>
        <taxon>Fabales</taxon>
        <taxon>Fabaceae</taxon>
        <taxon>Papilionoideae</taxon>
        <taxon>50 kb inversion clade</taxon>
        <taxon>genistoids sensu lato</taxon>
        <taxon>core genistoids</taxon>
        <taxon>Crotalarieae</taxon>
        <taxon>Crotalaria</taxon>
    </lineage>
</organism>
<feature type="region of interest" description="Disordered" evidence="1">
    <location>
        <begin position="1"/>
        <end position="100"/>
    </location>
</feature>
<keyword evidence="3" id="KW-1185">Reference proteome</keyword>
<feature type="compositionally biased region" description="Polar residues" evidence="1">
    <location>
        <begin position="27"/>
        <end position="81"/>
    </location>
</feature>
<comment type="caution">
    <text evidence="2">The sequence shown here is derived from an EMBL/GenBank/DDBJ whole genome shotgun (WGS) entry which is preliminary data.</text>
</comment>
<name>A0AAN9IHB0_CROPI</name>
<dbReference type="EMBL" id="JAYWIO010000002">
    <property type="protein sequence ID" value="KAK7280883.1"/>
    <property type="molecule type" value="Genomic_DNA"/>
</dbReference>
<dbReference type="AlphaFoldDB" id="A0AAN9IHB0"/>
<evidence type="ECO:0000313" key="3">
    <source>
        <dbReference type="Proteomes" id="UP001372338"/>
    </source>
</evidence>
<sequence>MRGRGNRIMVHGRGSRSIEPSLPSRPHVQNPSHSSQSLHSEPQSPGATSTIQSIIGNGQSSTSRQLSDDGQSSAIPTTEPQGSDPPVVPSSVDSRTDRTVRKNVLYVEPADDPKRFNDSKVNREIISTIIMRMPNPAPVWKRYSEHMTTTLLNNFMTTTSSLIPTTTHSLFIHPSPIEITSLSFLLLN</sequence>
<protein>
    <submittedName>
        <fullName evidence="2">Uncharacterized protein</fullName>
    </submittedName>
</protein>
<dbReference type="Proteomes" id="UP001372338">
    <property type="component" value="Unassembled WGS sequence"/>
</dbReference>
<gene>
    <name evidence="2" type="ORF">RIF29_08430</name>
</gene>
<proteinExistence type="predicted"/>